<feature type="region of interest" description="Disordered" evidence="1">
    <location>
        <begin position="254"/>
        <end position="278"/>
    </location>
</feature>
<dbReference type="InterPro" id="IPR036680">
    <property type="entry name" value="SPOR-like_sf"/>
</dbReference>
<dbReference type="eggNOG" id="COG3147">
    <property type="taxonomic scope" value="Bacteria"/>
</dbReference>
<keyword evidence="4" id="KW-1185">Reference proteome</keyword>
<evidence type="ECO:0000259" key="2">
    <source>
        <dbReference type="PROSITE" id="PS51724"/>
    </source>
</evidence>
<dbReference type="InterPro" id="IPR041268">
    <property type="entry name" value="HU-CCDC81_bac_2"/>
</dbReference>
<dbReference type="Pfam" id="PF18174">
    <property type="entry name" value="HU-CCDC81_bac_1"/>
    <property type="match status" value="1"/>
</dbReference>
<dbReference type="Pfam" id="PF18175">
    <property type="entry name" value="HU-CCDC81_bac_2"/>
    <property type="match status" value="1"/>
</dbReference>
<dbReference type="EMBL" id="GL945017">
    <property type="protein sequence ID" value="EGN56667.1"/>
    <property type="molecule type" value="Genomic_DNA"/>
</dbReference>
<dbReference type="InterPro" id="IPR040495">
    <property type="entry name" value="HU-CCDC81_bac_1"/>
</dbReference>
<protein>
    <submittedName>
        <fullName evidence="3">Sporulation domain-containing protein</fullName>
    </submittedName>
</protein>
<evidence type="ECO:0000313" key="3">
    <source>
        <dbReference type="EMBL" id="EGN56667.1"/>
    </source>
</evidence>
<dbReference type="Pfam" id="PF05036">
    <property type="entry name" value="SPOR"/>
    <property type="match status" value="1"/>
</dbReference>
<proteinExistence type="predicted"/>
<feature type="domain" description="SPOR" evidence="2">
    <location>
        <begin position="280"/>
        <end position="355"/>
    </location>
</feature>
<accession>F8N9M5</accession>
<sequence length="358" mass="39493">MDVMPLFPNFATVNEISRHIEILLLSNDCVIVPGFGGFMAYDVDARKDSSDGSILPPIRSIGFNPKVTFNDSLLAQSYVEAYDISYPEAVKLLEHDTDELKQLISKNGSFEFNGIGIVSLNADGNYEFAPCEAGLLTPQLYGLGSFKIKTLEKIKTMSTESKAGFSLPGKALPSDLDKEEEKNEDNIQHSARLVALWRNIAVACIAAMLFILIPSPLVNNAQLAENHIDYQLLDKVMPQEMTEGHAAVKEAIESKSEKSKIAARQTEEDSLQVKQHSTSSSSKGRFSIVVASHVTRLNATSYQSNLSKRGFKDVFIHRGAHLKVLMGHYISREAAIKALNKLNDKEEFAGAWVIELNS</sequence>
<dbReference type="OrthoDB" id="653949at2"/>
<dbReference type="AlphaFoldDB" id="F8N9M5"/>
<reference evidence="4" key="1">
    <citation type="journal article" date="2011" name="Stand. Genomic Sci.">
        <title>Non-contiguous finished genome sequence of the opportunistic oral pathogen Prevotella multisaccharivorax type strain (PPPA20).</title>
        <authorList>
            <person name="Pati A."/>
            <person name="Gronow S."/>
            <person name="Lu M."/>
            <person name="Lapidus A."/>
            <person name="Nolan M."/>
            <person name="Lucas S."/>
            <person name="Hammon N."/>
            <person name="Deshpande S."/>
            <person name="Cheng J.F."/>
            <person name="Tapia R."/>
            <person name="Han C."/>
            <person name="Goodwin L."/>
            <person name="Pitluck S."/>
            <person name="Liolios K."/>
            <person name="Pagani I."/>
            <person name="Mavromatis K."/>
            <person name="Mikhailova N."/>
            <person name="Huntemann M."/>
            <person name="Chen A."/>
            <person name="Palaniappan K."/>
            <person name="Land M."/>
            <person name="Hauser L."/>
            <person name="Detter J.C."/>
            <person name="Brambilla E.M."/>
            <person name="Rohde M."/>
            <person name="Goker M."/>
            <person name="Woyke T."/>
            <person name="Bristow J."/>
            <person name="Eisen J.A."/>
            <person name="Markowitz V."/>
            <person name="Hugenholtz P."/>
            <person name="Kyrpides N.C."/>
            <person name="Klenk H.P."/>
            <person name="Ivanova N."/>
        </authorList>
    </citation>
    <scope>NUCLEOTIDE SEQUENCE [LARGE SCALE GENOMIC DNA]</scope>
    <source>
        <strain evidence="4">DSM 17128</strain>
    </source>
</reference>
<dbReference type="GO" id="GO:0042834">
    <property type="term" value="F:peptidoglycan binding"/>
    <property type="evidence" value="ECO:0007669"/>
    <property type="project" value="InterPro"/>
</dbReference>
<organism evidence="3 4">
    <name type="scientific">Hallella multisaccharivorax DSM 17128</name>
    <dbReference type="NCBI Taxonomy" id="688246"/>
    <lineage>
        <taxon>Bacteria</taxon>
        <taxon>Pseudomonadati</taxon>
        <taxon>Bacteroidota</taxon>
        <taxon>Bacteroidia</taxon>
        <taxon>Bacteroidales</taxon>
        <taxon>Prevotellaceae</taxon>
        <taxon>Hallella</taxon>
    </lineage>
</organism>
<name>F8N9M5_9BACT</name>
<dbReference type="Proteomes" id="UP000002772">
    <property type="component" value="Unassembled WGS sequence"/>
</dbReference>
<dbReference type="SUPFAM" id="SSF110997">
    <property type="entry name" value="Sporulation related repeat"/>
    <property type="match status" value="1"/>
</dbReference>
<dbReference type="HOGENOM" id="CLU_061747_1_0_10"/>
<dbReference type="STRING" id="688246.Premu_1238"/>
<evidence type="ECO:0000313" key="4">
    <source>
        <dbReference type="Proteomes" id="UP000002772"/>
    </source>
</evidence>
<evidence type="ECO:0000256" key="1">
    <source>
        <dbReference type="SAM" id="MobiDB-lite"/>
    </source>
</evidence>
<dbReference type="PROSITE" id="PS51724">
    <property type="entry name" value="SPOR"/>
    <property type="match status" value="1"/>
</dbReference>
<gene>
    <name evidence="3" type="ORF">Premu_1238</name>
</gene>
<dbReference type="Gene3D" id="3.30.70.1070">
    <property type="entry name" value="Sporulation related repeat"/>
    <property type="match status" value="1"/>
</dbReference>
<dbReference type="InterPro" id="IPR007730">
    <property type="entry name" value="SPOR-like_dom"/>
</dbReference>